<evidence type="ECO:0000256" key="13">
    <source>
        <dbReference type="ARBA" id="ARBA00033470"/>
    </source>
</evidence>
<reference evidence="16 17" key="1">
    <citation type="journal article" date="2016" name="Nat. Commun.">
        <title>Thousands of microbial genomes shed light on interconnected biogeochemical processes in an aquifer system.</title>
        <authorList>
            <person name="Anantharaman K."/>
            <person name="Brown C.T."/>
            <person name="Hug L.A."/>
            <person name="Sharon I."/>
            <person name="Castelle C.J."/>
            <person name="Probst A.J."/>
            <person name="Thomas B.C."/>
            <person name="Singh A."/>
            <person name="Wilkins M.J."/>
            <person name="Karaoz U."/>
            <person name="Brodie E.L."/>
            <person name="Williams K.H."/>
            <person name="Hubbard S.S."/>
            <person name="Banfield J.F."/>
        </authorList>
    </citation>
    <scope>NUCLEOTIDE SEQUENCE [LARGE SCALE GENOMIC DNA]</scope>
</reference>
<comment type="catalytic activity">
    <reaction evidence="14">
        <text>pyruvate + ATP + H2O = phosphoenolpyruvate + AMP + phosphate + 2 H(+)</text>
        <dbReference type="Rhea" id="RHEA:11364"/>
        <dbReference type="ChEBI" id="CHEBI:15361"/>
        <dbReference type="ChEBI" id="CHEBI:15377"/>
        <dbReference type="ChEBI" id="CHEBI:15378"/>
        <dbReference type="ChEBI" id="CHEBI:30616"/>
        <dbReference type="ChEBI" id="CHEBI:43474"/>
        <dbReference type="ChEBI" id="CHEBI:58702"/>
        <dbReference type="ChEBI" id="CHEBI:456215"/>
        <dbReference type="EC" id="2.7.9.2"/>
    </reaction>
</comment>
<dbReference type="SUPFAM" id="SSF56059">
    <property type="entry name" value="Glutathione synthetase ATP-binding domain-like"/>
    <property type="match status" value="1"/>
</dbReference>
<evidence type="ECO:0000256" key="5">
    <source>
        <dbReference type="ARBA" id="ARBA00011996"/>
    </source>
</evidence>
<feature type="domain" description="Pyruvate phosphate dikinase AMP/ATP-binding" evidence="15">
    <location>
        <begin position="16"/>
        <end position="321"/>
    </location>
</feature>
<evidence type="ECO:0000259" key="15">
    <source>
        <dbReference type="Pfam" id="PF01326"/>
    </source>
</evidence>
<keyword evidence="7" id="KW-0808">Transferase</keyword>
<keyword evidence="10" id="KW-0418">Kinase</keyword>
<dbReference type="UniPathway" id="UPA00138"/>
<dbReference type="EMBL" id="MFNA01000043">
    <property type="protein sequence ID" value="OGG91521.1"/>
    <property type="molecule type" value="Genomic_DNA"/>
</dbReference>
<comment type="similarity">
    <text evidence="4">Belongs to the PEP-utilizing enzyme family.</text>
</comment>
<dbReference type="InterPro" id="IPR002192">
    <property type="entry name" value="PPDK_AMP/ATP-bd"/>
</dbReference>
<evidence type="ECO:0000256" key="7">
    <source>
        <dbReference type="ARBA" id="ARBA00022679"/>
    </source>
</evidence>
<dbReference type="Proteomes" id="UP000177320">
    <property type="component" value="Unassembled WGS sequence"/>
</dbReference>
<evidence type="ECO:0000256" key="11">
    <source>
        <dbReference type="ARBA" id="ARBA00022840"/>
    </source>
</evidence>
<evidence type="ECO:0000256" key="12">
    <source>
        <dbReference type="ARBA" id="ARBA00022842"/>
    </source>
</evidence>
<keyword evidence="9" id="KW-0547">Nucleotide-binding</keyword>
<comment type="caution">
    <text evidence="16">The sequence shown here is derived from an EMBL/GenBank/DDBJ whole genome shotgun (WGS) entry which is preliminary data.</text>
</comment>
<dbReference type="GO" id="GO:0006094">
    <property type="term" value="P:gluconeogenesis"/>
    <property type="evidence" value="ECO:0007669"/>
    <property type="project" value="UniProtKB-UniPathway"/>
</dbReference>
<evidence type="ECO:0000256" key="1">
    <source>
        <dbReference type="ARBA" id="ARBA00001946"/>
    </source>
</evidence>
<organism evidence="16 17">
    <name type="scientific">Candidatus Kuenenbacteria bacterium RIFCSPLOWO2_12_FULL_42_13</name>
    <dbReference type="NCBI Taxonomy" id="1798565"/>
    <lineage>
        <taxon>Bacteria</taxon>
        <taxon>Candidatus Kueneniibacteriota</taxon>
    </lineage>
</organism>
<keyword evidence="8" id="KW-0479">Metal-binding</keyword>
<comment type="function">
    <text evidence="2">Catalyzes the phosphorylation of pyruvate to phosphoenolpyruvate.</text>
</comment>
<gene>
    <name evidence="16" type="ORF">A3H03_02165</name>
</gene>
<comment type="cofactor">
    <cofactor evidence="1">
        <name>Mg(2+)</name>
        <dbReference type="ChEBI" id="CHEBI:18420"/>
    </cofactor>
</comment>
<dbReference type="InterPro" id="IPR006319">
    <property type="entry name" value="PEP_synth"/>
</dbReference>
<dbReference type="PANTHER" id="PTHR43030:SF1">
    <property type="entry name" value="PHOSPHOENOLPYRUVATE SYNTHASE"/>
    <property type="match status" value="1"/>
</dbReference>
<dbReference type="EC" id="2.7.9.2" evidence="5"/>
<dbReference type="Pfam" id="PF01326">
    <property type="entry name" value="PPDK_N"/>
    <property type="match status" value="1"/>
</dbReference>
<keyword evidence="11" id="KW-0067">ATP-binding</keyword>
<evidence type="ECO:0000256" key="8">
    <source>
        <dbReference type="ARBA" id="ARBA00022723"/>
    </source>
</evidence>
<proteinExistence type="inferred from homology"/>
<evidence type="ECO:0000256" key="9">
    <source>
        <dbReference type="ARBA" id="ARBA00022741"/>
    </source>
</evidence>
<evidence type="ECO:0000256" key="3">
    <source>
        <dbReference type="ARBA" id="ARBA00004742"/>
    </source>
</evidence>
<evidence type="ECO:0000256" key="14">
    <source>
        <dbReference type="ARBA" id="ARBA00047700"/>
    </source>
</evidence>
<dbReference type="GO" id="GO:0046872">
    <property type="term" value="F:metal ion binding"/>
    <property type="evidence" value="ECO:0007669"/>
    <property type="project" value="UniProtKB-KW"/>
</dbReference>
<evidence type="ECO:0000256" key="6">
    <source>
        <dbReference type="ARBA" id="ARBA00021623"/>
    </source>
</evidence>
<protein>
    <recommendedName>
        <fullName evidence="6">Phosphoenolpyruvate synthase</fullName>
        <ecNumber evidence="5">2.7.9.2</ecNumber>
    </recommendedName>
    <alternativeName>
        <fullName evidence="13">Pyruvate, water dikinase</fullName>
    </alternativeName>
</protein>
<evidence type="ECO:0000313" key="16">
    <source>
        <dbReference type="EMBL" id="OGG91521.1"/>
    </source>
</evidence>
<name>A0A1F6G091_9BACT</name>
<sequence length="322" mass="35640">MKYTKNFKEISKKDVAIAGGKGASLGEMTSTGIPVPPGFVVLSRAFDRFLEETDLLQDIQAQLDEVNYKDANSVDRYSNVIRGMIAQTKFPADLRKEITTEFKKLKAPLVAVRSSATAEDSKTASWAGELETYLNTDEKDLISHVKKCWSSLFTPRAIFYHREKYPSFSSPLSKGGKQGGVSVAVVVQKMVQSEISGICFTVHPVTQDKNQLIIEAGFGLGEAIVSGQITPDSYVLDKRDWSILDSNVSKQETKIEKIKGLTKTVPVPKVDQEKQKLPGKKIIQLAKLCGAIEAHYGFPCDIEWAMEKGKIYITQSRPITTL</sequence>
<accession>A0A1F6G091</accession>
<evidence type="ECO:0000256" key="2">
    <source>
        <dbReference type="ARBA" id="ARBA00002988"/>
    </source>
</evidence>
<dbReference type="InterPro" id="IPR013815">
    <property type="entry name" value="ATP_grasp_subdomain_1"/>
</dbReference>
<comment type="pathway">
    <text evidence="3">Carbohydrate biosynthesis; gluconeogenesis.</text>
</comment>
<keyword evidence="12" id="KW-0460">Magnesium</keyword>
<dbReference type="GO" id="GO:0008986">
    <property type="term" value="F:pyruvate, water dikinase activity"/>
    <property type="evidence" value="ECO:0007669"/>
    <property type="project" value="UniProtKB-EC"/>
</dbReference>
<evidence type="ECO:0000313" key="17">
    <source>
        <dbReference type="Proteomes" id="UP000177320"/>
    </source>
</evidence>
<evidence type="ECO:0000256" key="10">
    <source>
        <dbReference type="ARBA" id="ARBA00022777"/>
    </source>
</evidence>
<dbReference type="Gene3D" id="3.30.1490.20">
    <property type="entry name" value="ATP-grasp fold, A domain"/>
    <property type="match status" value="1"/>
</dbReference>
<dbReference type="AlphaFoldDB" id="A0A1F6G091"/>
<dbReference type="Gene3D" id="3.30.470.20">
    <property type="entry name" value="ATP-grasp fold, B domain"/>
    <property type="match status" value="1"/>
</dbReference>
<dbReference type="PANTHER" id="PTHR43030">
    <property type="entry name" value="PHOSPHOENOLPYRUVATE SYNTHASE"/>
    <property type="match status" value="1"/>
</dbReference>
<dbReference type="GO" id="GO:0005524">
    <property type="term" value="F:ATP binding"/>
    <property type="evidence" value="ECO:0007669"/>
    <property type="project" value="UniProtKB-KW"/>
</dbReference>
<evidence type="ECO:0000256" key="4">
    <source>
        <dbReference type="ARBA" id="ARBA00007837"/>
    </source>
</evidence>